<gene>
    <name evidence="1" type="ORF">UFOPK3444_01625</name>
</gene>
<dbReference type="Gene3D" id="3.40.50.1820">
    <property type="entry name" value="alpha/beta hydrolase"/>
    <property type="match status" value="2"/>
</dbReference>
<dbReference type="PANTHER" id="PTHR34853:SF1">
    <property type="entry name" value="LIPASE 5"/>
    <property type="match status" value="1"/>
</dbReference>
<evidence type="ECO:0000313" key="1">
    <source>
        <dbReference type="EMBL" id="CAB4883025.1"/>
    </source>
</evidence>
<dbReference type="PANTHER" id="PTHR34853">
    <property type="match status" value="1"/>
</dbReference>
<dbReference type="EMBL" id="CAFBLU010000056">
    <property type="protein sequence ID" value="CAB4883025.1"/>
    <property type="molecule type" value="Genomic_DNA"/>
</dbReference>
<protein>
    <submittedName>
        <fullName evidence="1">Unannotated protein</fullName>
    </submittedName>
</protein>
<dbReference type="InterPro" id="IPR029058">
    <property type="entry name" value="AB_hydrolase_fold"/>
</dbReference>
<dbReference type="Pfam" id="PF03583">
    <property type="entry name" value="LIP"/>
    <property type="match status" value="1"/>
</dbReference>
<dbReference type="SUPFAM" id="SSF53474">
    <property type="entry name" value="alpha/beta-Hydrolases"/>
    <property type="match status" value="1"/>
</dbReference>
<dbReference type="GO" id="GO:0016042">
    <property type="term" value="P:lipid catabolic process"/>
    <property type="evidence" value="ECO:0007669"/>
    <property type="project" value="InterPro"/>
</dbReference>
<dbReference type="AlphaFoldDB" id="A0A6J7EP70"/>
<dbReference type="InterPro" id="IPR005152">
    <property type="entry name" value="Lipase_secreted"/>
</dbReference>
<name>A0A6J7EP70_9ZZZZ</name>
<sequence length="300" mass="30644">MIAWAHGTVGVAAPCAPSLLANPPQRMQPGFASFLQAGWVVTTTDYTGLGTQGPNPYLIGASSGREVLDSVRAAQRLPGTGAGNKVIIWGHSQGGHSALFAGDLAKSYAPELKVQGVAVAAPAAELAELMRLDAGSVSGVVFSSFALWSWSHTVPGADLSAVVSSSGRDLIDAIASRCISSNLSLVEDLPAAIEAQKTGVINAARLQANPTWAAIEAENTPPLSGKGPPMFVAQGTADTVIRPVTTAQVVATLCKRGRDVQSLLMPGVQHPTAGQVAAPSMFAWAKVLLAGGHPAGNCPT</sequence>
<organism evidence="1">
    <name type="scientific">freshwater metagenome</name>
    <dbReference type="NCBI Taxonomy" id="449393"/>
    <lineage>
        <taxon>unclassified sequences</taxon>
        <taxon>metagenomes</taxon>
        <taxon>ecological metagenomes</taxon>
    </lineage>
</organism>
<accession>A0A6J7EP70</accession>
<dbReference type="GO" id="GO:0004806">
    <property type="term" value="F:triacylglycerol lipase activity"/>
    <property type="evidence" value="ECO:0007669"/>
    <property type="project" value="InterPro"/>
</dbReference>
<proteinExistence type="predicted"/>
<reference evidence="1" key="1">
    <citation type="submission" date="2020-05" db="EMBL/GenBank/DDBJ databases">
        <authorList>
            <person name="Chiriac C."/>
            <person name="Salcher M."/>
            <person name="Ghai R."/>
            <person name="Kavagutti S V."/>
        </authorList>
    </citation>
    <scope>NUCLEOTIDE SEQUENCE</scope>
</reference>